<name>A0A3M2I145_9GAMM</name>
<dbReference type="Proteomes" id="UP000275012">
    <property type="component" value="Unassembled WGS sequence"/>
</dbReference>
<feature type="transmembrane region" description="Helical" evidence="1">
    <location>
        <begin position="320"/>
        <end position="344"/>
    </location>
</feature>
<dbReference type="InterPro" id="IPR005625">
    <property type="entry name" value="PepSY-ass_TM"/>
</dbReference>
<sequence>MWFDLHSWIGLKLFLFMAFICLTGTLATLAHEIDWLIQPAIRVQPDGAIRSWGDQLDAVRHRHPEWKIVRLSAPEGRYFAAKAEAKPPGGRTRFVWVDPWRAHVTGDTGWFNAHRLLRNTHRHLMMPTRYGVPLVSSLSIALLLSFASSLVIYKKWWKGFLSRPRGPQPRRFWGDIHRLAGVWSLGFVLLIALTGLWYLVESLGGAAPHAHARPLADAPANPAPPPGTVIDGRALDRIIASAKRVWPQLRIASVALDEKTGTVTLEGQAAAILVRDRVNQLRYRVGDALPHARIDGTTLSFHQRVSEMADPLHFGNFAGLALKLVWCFFGGLMTLLSFTGVYLYGMRTLHPPRAAAR</sequence>
<keyword evidence="1" id="KW-0472">Membrane</keyword>
<feature type="transmembrane region" description="Helical" evidence="1">
    <location>
        <begin position="130"/>
        <end position="153"/>
    </location>
</feature>
<dbReference type="RefSeq" id="WP_122100914.1">
    <property type="nucleotide sequence ID" value="NZ_RFLY01000004.1"/>
</dbReference>
<evidence type="ECO:0000313" key="2">
    <source>
        <dbReference type="EMBL" id="RMH93873.1"/>
    </source>
</evidence>
<dbReference type="OrthoDB" id="9776609at2"/>
<gene>
    <name evidence="2" type="ORF">EBB59_04340</name>
</gene>
<keyword evidence="1" id="KW-0812">Transmembrane</keyword>
<dbReference type="Pfam" id="PF03929">
    <property type="entry name" value="PepSY_TM"/>
    <property type="match status" value="1"/>
</dbReference>
<dbReference type="PANTHER" id="PTHR34219">
    <property type="entry name" value="IRON-REGULATED INNER MEMBRANE PROTEIN-RELATED"/>
    <property type="match status" value="1"/>
</dbReference>
<organism evidence="2 3">
    <name type="scientific">Solilutibacter pythonis</name>
    <dbReference type="NCBI Taxonomy" id="2483112"/>
    <lineage>
        <taxon>Bacteria</taxon>
        <taxon>Pseudomonadati</taxon>
        <taxon>Pseudomonadota</taxon>
        <taxon>Gammaproteobacteria</taxon>
        <taxon>Lysobacterales</taxon>
        <taxon>Lysobacteraceae</taxon>
        <taxon>Solilutibacter</taxon>
    </lineage>
</organism>
<dbReference type="AlphaFoldDB" id="A0A3M2I145"/>
<keyword evidence="3" id="KW-1185">Reference proteome</keyword>
<comment type="caution">
    <text evidence="2">The sequence shown here is derived from an EMBL/GenBank/DDBJ whole genome shotgun (WGS) entry which is preliminary data.</text>
</comment>
<feature type="transmembrane region" description="Helical" evidence="1">
    <location>
        <begin position="179"/>
        <end position="200"/>
    </location>
</feature>
<reference evidence="2 3" key="1">
    <citation type="submission" date="2018-10" db="EMBL/GenBank/DDBJ databases">
        <title>Proposal of Lysobacter pythonis sp. nov. isolated from royal pythons (Python regius).</title>
        <authorList>
            <person name="Hans-Juergen B."/>
            <person name="Huptas C."/>
            <person name="Sandra B."/>
            <person name="Igor L."/>
            <person name="Joachim S."/>
            <person name="Siegfried S."/>
            <person name="Mareike W."/>
            <person name="Peter K."/>
        </authorList>
    </citation>
    <scope>NUCLEOTIDE SEQUENCE [LARGE SCALE GENOMIC DNA]</scope>
    <source>
        <strain evidence="2 3">4284/11</strain>
    </source>
</reference>
<protein>
    <submittedName>
        <fullName evidence="2">Peptidase</fullName>
    </submittedName>
</protein>
<evidence type="ECO:0000313" key="3">
    <source>
        <dbReference type="Proteomes" id="UP000275012"/>
    </source>
</evidence>
<accession>A0A3M2I145</accession>
<evidence type="ECO:0000256" key="1">
    <source>
        <dbReference type="SAM" id="Phobius"/>
    </source>
</evidence>
<proteinExistence type="predicted"/>
<dbReference type="EMBL" id="RFLY01000004">
    <property type="protein sequence ID" value="RMH93873.1"/>
    <property type="molecule type" value="Genomic_DNA"/>
</dbReference>
<dbReference type="PANTHER" id="PTHR34219:SF8">
    <property type="entry name" value="PEPSY DOMAIN-CONTAINING PROTEIN"/>
    <property type="match status" value="1"/>
</dbReference>
<keyword evidence="1" id="KW-1133">Transmembrane helix</keyword>